<evidence type="ECO:0000313" key="4">
    <source>
        <dbReference type="Proteomes" id="UP000245812"/>
    </source>
</evidence>
<evidence type="ECO:0000256" key="1">
    <source>
        <dbReference type="SAM" id="SignalP"/>
    </source>
</evidence>
<comment type="caution">
    <text evidence="3">The sequence shown here is derived from an EMBL/GenBank/DDBJ whole genome shotgun (WGS) entry which is preliminary data.</text>
</comment>
<dbReference type="RefSeq" id="WP_109722263.1">
    <property type="nucleotide sequence ID" value="NZ_MSZV01000103.1"/>
</dbReference>
<feature type="chain" id="PRO_5016266146" evidence="1">
    <location>
        <begin position="27"/>
        <end position="422"/>
    </location>
</feature>
<organism evidence="3 4">
    <name type="scientific">Fulvimonas soli</name>
    <dbReference type="NCBI Taxonomy" id="155197"/>
    <lineage>
        <taxon>Bacteria</taxon>
        <taxon>Pseudomonadati</taxon>
        <taxon>Pseudomonadota</taxon>
        <taxon>Gammaproteobacteria</taxon>
        <taxon>Lysobacterales</taxon>
        <taxon>Rhodanobacteraceae</taxon>
        <taxon>Fulvimonas</taxon>
    </lineage>
</organism>
<dbReference type="InterPro" id="IPR053140">
    <property type="entry name" value="GDSL_Rv0518-like"/>
</dbReference>
<reference evidence="3 4" key="1">
    <citation type="submission" date="2018-05" db="EMBL/GenBank/DDBJ databases">
        <title>Genomic Encyclopedia of Type Strains, Phase IV (KMG-IV): sequencing the most valuable type-strain genomes for metagenomic binning, comparative biology and taxonomic classification.</title>
        <authorList>
            <person name="Goeker M."/>
        </authorList>
    </citation>
    <scope>NUCLEOTIDE SEQUENCE [LARGE SCALE GENOMIC DNA]</scope>
    <source>
        <strain evidence="3 4">DSM 14263</strain>
    </source>
</reference>
<dbReference type="Pfam" id="PF13472">
    <property type="entry name" value="Lipase_GDSL_2"/>
    <property type="match status" value="1"/>
</dbReference>
<dbReference type="SUPFAM" id="SSF52266">
    <property type="entry name" value="SGNH hydrolase"/>
    <property type="match status" value="1"/>
</dbReference>
<dbReference type="Proteomes" id="UP000245812">
    <property type="component" value="Unassembled WGS sequence"/>
</dbReference>
<proteinExistence type="predicted"/>
<accession>A0A316IIT1</accession>
<feature type="signal peptide" evidence="1">
    <location>
        <begin position="1"/>
        <end position="26"/>
    </location>
</feature>
<feature type="domain" description="SGNH hydrolase-type esterase" evidence="2">
    <location>
        <begin position="199"/>
        <end position="399"/>
    </location>
</feature>
<dbReference type="PANTHER" id="PTHR43784:SF2">
    <property type="entry name" value="GDSL-LIKE LIPASE_ACYLHYDROLASE, PUTATIVE (AFU_ORTHOLOGUE AFUA_2G00820)-RELATED"/>
    <property type="match status" value="1"/>
</dbReference>
<evidence type="ECO:0000259" key="2">
    <source>
        <dbReference type="Pfam" id="PF13472"/>
    </source>
</evidence>
<evidence type="ECO:0000313" key="3">
    <source>
        <dbReference type="EMBL" id="PWK92424.1"/>
    </source>
</evidence>
<dbReference type="AlphaFoldDB" id="A0A316IIT1"/>
<keyword evidence="4" id="KW-1185">Reference proteome</keyword>
<keyword evidence="1" id="KW-0732">Signal</keyword>
<sequence length="422" mass="43298">MSKGLALRHRATLALAAALAVLPAAAADAPWVGAWSAAMLRAAPAPVVEHRTLRALARVGVAGAQLRIVLDNRYGDAPVTFDAASVGLRDVGANLRPDSLRALRFGGRTAVTVAPGQEAQSDPLDLAVQPGDVLGVSLYVAGRSVAGTWHPDPRNAQYLSGAGDHTRDPALADAEGLPGVAWLARIDVRPTAPASAVVALGDSITNGFQASQLAAWPDALQDRLAAARCPRAVLNAGINANQVAAEQGNFGLGEAMRERVAHDALAVPGVRYLIVLGGINDIGLAAAAAAHARGAATPSAQALAAPVIAAQRAIIAAARARGVRVYGGTVLPYAGTTRTYTAAGEAARRQLNAWIRGPAGYDGVIDFDRALRDPAHPERLRADYDSGDSLHPSDAGYRAMAAAVPLALFDCPPASAHRGASP</sequence>
<dbReference type="InterPro" id="IPR036514">
    <property type="entry name" value="SGNH_hydro_sf"/>
</dbReference>
<dbReference type="PANTHER" id="PTHR43784">
    <property type="entry name" value="GDSL-LIKE LIPASE/ACYLHYDROLASE, PUTATIVE (AFU_ORTHOLOGUE AFUA_2G00820)-RELATED"/>
    <property type="match status" value="1"/>
</dbReference>
<protein>
    <submittedName>
        <fullName evidence="3">Lysophospholipase L1-like esterase</fullName>
    </submittedName>
</protein>
<dbReference type="GO" id="GO:0016788">
    <property type="term" value="F:hydrolase activity, acting on ester bonds"/>
    <property type="evidence" value="ECO:0007669"/>
    <property type="project" value="UniProtKB-ARBA"/>
</dbReference>
<dbReference type="EMBL" id="QGHC01000002">
    <property type="protein sequence ID" value="PWK92424.1"/>
    <property type="molecule type" value="Genomic_DNA"/>
</dbReference>
<dbReference type="InterPro" id="IPR013830">
    <property type="entry name" value="SGNH_hydro"/>
</dbReference>
<dbReference type="Gene3D" id="3.40.50.1110">
    <property type="entry name" value="SGNH hydrolase"/>
    <property type="match status" value="1"/>
</dbReference>
<name>A0A316IIT1_9GAMM</name>
<gene>
    <name evidence="3" type="ORF">C7456_102159</name>
</gene>
<dbReference type="OrthoDB" id="1828825at2"/>